<dbReference type="GO" id="GO:0006506">
    <property type="term" value="P:GPI anchor biosynthetic process"/>
    <property type="evidence" value="ECO:0007669"/>
    <property type="project" value="TreeGrafter"/>
</dbReference>
<dbReference type="OrthoDB" id="311279at2759"/>
<reference evidence="9" key="2">
    <citation type="submission" date="2015-01" db="EMBL/GenBank/DDBJ databases">
        <title>Evolutionary Origins and Diversification of the Mycorrhizal Mutualists.</title>
        <authorList>
            <consortium name="DOE Joint Genome Institute"/>
            <consortium name="Mycorrhizal Genomics Consortium"/>
            <person name="Kohler A."/>
            <person name="Kuo A."/>
            <person name="Nagy L.G."/>
            <person name="Floudas D."/>
            <person name="Copeland A."/>
            <person name="Barry K.W."/>
            <person name="Cichocki N."/>
            <person name="Veneault-Fourrey C."/>
            <person name="LaButti K."/>
            <person name="Lindquist E.A."/>
            <person name="Lipzen A."/>
            <person name="Lundell T."/>
            <person name="Morin E."/>
            <person name="Murat C."/>
            <person name="Riley R."/>
            <person name="Ohm R."/>
            <person name="Sun H."/>
            <person name="Tunlid A."/>
            <person name="Henrissat B."/>
            <person name="Grigoriev I.V."/>
            <person name="Hibbett D.S."/>
            <person name="Martin F."/>
        </authorList>
    </citation>
    <scope>NUCLEOTIDE SEQUENCE [LARGE SCALE GENOMIC DNA]</scope>
    <source>
        <strain evidence="9">MAFF 305830</strain>
    </source>
</reference>
<proteinExistence type="inferred from homology"/>
<keyword evidence="5 7" id="KW-1133">Transmembrane helix</keyword>
<evidence type="ECO:0000256" key="4">
    <source>
        <dbReference type="ARBA" id="ARBA00022824"/>
    </source>
</evidence>
<keyword evidence="6 7" id="KW-0472">Membrane</keyword>
<comment type="subcellular location">
    <subcellularLocation>
        <location evidence="1 7">Endoplasmic reticulum membrane</location>
        <topology evidence="1 7">Multi-pass membrane protein</topology>
    </subcellularLocation>
</comment>
<evidence type="ECO:0000256" key="7">
    <source>
        <dbReference type="RuleBase" id="RU365084"/>
    </source>
</evidence>
<evidence type="ECO:0000256" key="6">
    <source>
        <dbReference type="ARBA" id="ARBA00023136"/>
    </source>
</evidence>
<evidence type="ECO:0000256" key="1">
    <source>
        <dbReference type="ARBA" id="ARBA00004477"/>
    </source>
</evidence>
<feature type="transmembrane region" description="Helical" evidence="7">
    <location>
        <begin position="7"/>
        <end position="32"/>
    </location>
</feature>
<dbReference type="PANTHER" id="PTHR15039:SF11">
    <property type="entry name" value="DOLICHOL PHOSPHATE-MANNOSE BIOSYNTHESIS REGULATORY PROTEIN"/>
    <property type="match status" value="1"/>
</dbReference>
<dbReference type="EMBL" id="KN824283">
    <property type="protein sequence ID" value="KIM31034.1"/>
    <property type="molecule type" value="Genomic_DNA"/>
</dbReference>
<dbReference type="GO" id="GO:0030234">
    <property type="term" value="F:enzyme regulator activity"/>
    <property type="evidence" value="ECO:0007669"/>
    <property type="project" value="UniProtKB-UniRule"/>
</dbReference>
<evidence type="ECO:0000313" key="9">
    <source>
        <dbReference type="Proteomes" id="UP000054097"/>
    </source>
</evidence>
<gene>
    <name evidence="8" type="ORF">M408DRAFT_327929</name>
</gene>
<feature type="transmembrane region" description="Helical" evidence="7">
    <location>
        <begin position="52"/>
        <end position="73"/>
    </location>
</feature>
<dbReference type="UniPathway" id="UPA00378"/>
<dbReference type="GO" id="GO:0005789">
    <property type="term" value="C:endoplasmic reticulum membrane"/>
    <property type="evidence" value="ECO:0007669"/>
    <property type="project" value="UniProtKB-SubCell"/>
</dbReference>
<dbReference type="Pfam" id="PF07297">
    <property type="entry name" value="DPM2"/>
    <property type="match status" value="1"/>
</dbReference>
<dbReference type="STRING" id="933852.A0A0C3BFS4"/>
<protein>
    <recommendedName>
        <fullName evidence="7">Dolichol phosphate-mannose biosynthesis regulatory protein</fullName>
    </recommendedName>
</protein>
<dbReference type="HOGENOM" id="CLU_150144_2_1_1"/>
<name>A0A0C3BFS4_SERVB</name>
<comment type="similarity">
    <text evidence="2 7">Belongs to the DPM2 family.</text>
</comment>
<evidence type="ECO:0000256" key="5">
    <source>
        <dbReference type="ARBA" id="ARBA00022989"/>
    </source>
</evidence>
<comment type="pathway">
    <text evidence="7">Protein modification; protein glycosylation.</text>
</comment>
<accession>A0A0C3BFS4</accession>
<keyword evidence="9" id="KW-1185">Reference proteome</keyword>
<dbReference type="Proteomes" id="UP000054097">
    <property type="component" value="Unassembled WGS sequence"/>
</dbReference>
<comment type="subunit">
    <text evidence="7">Component of the dolichol-phosphate mannose (DPM) synthase complex.</text>
</comment>
<dbReference type="GO" id="GO:0180047">
    <property type="term" value="P:dolichol phosphate mannose biosynthetic process"/>
    <property type="evidence" value="ECO:0007669"/>
    <property type="project" value="InterPro"/>
</dbReference>
<dbReference type="InterPro" id="IPR009914">
    <property type="entry name" value="DPM2"/>
</dbReference>
<evidence type="ECO:0000256" key="3">
    <source>
        <dbReference type="ARBA" id="ARBA00022692"/>
    </source>
</evidence>
<keyword evidence="4 7" id="KW-0256">Endoplasmic reticulum</keyword>
<dbReference type="AlphaFoldDB" id="A0A0C3BFS4"/>
<dbReference type="GO" id="GO:0033185">
    <property type="term" value="C:dolichol-phosphate-mannose synthase complex"/>
    <property type="evidence" value="ECO:0007669"/>
    <property type="project" value="TreeGrafter"/>
</dbReference>
<comment type="function">
    <text evidence="7">Regulatory subunit of the dolichol-phosphate mannose (DPM) synthase complex; essential for the ER localization.</text>
</comment>
<dbReference type="PANTHER" id="PTHR15039">
    <property type="entry name" value="DOLICHOL PHOSPHATE-MANNOSE BIOSYNTHESIS REGULATORY PROTEIN"/>
    <property type="match status" value="1"/>
</dbReference>
<keyword evidence="3 7" id="KW-0812">Transmembrane</keyword>
<evidence type="ECO:0000256" key="2">
    <source>
        <dbReference type="ARBA" id="ARBA00005478"/>
    </source>
</evidence>
<evidence type="ECO:0000313" key="8">
    <source>
        <dbReference type="EMBL" id="KIM31034.1"/>
    </source>
</evidence>
<reference evidence="8 9" key="1">
    <citation type="submission" date="2014-04" db="EMBL/GenBank/DDBJ databases">
        <authorList>
            <consortium name="DOE Joint Genome Institute"/>
            <person name="Kuo A."/>
            <person name="Zuccaro A."/>
            <person name="Kohler A."/>
            <person name="Nagy L.G."/>
            <person name="Floudas D."/>
            <person name="Copeland A."/>
            <person name="Barry K.W."/>
            <person name="Cichocki N."/>
            <person name="Veneault-Fourrey C."/>
            <person name="LaButti K."/>
            <person name="Lindquist E.A."/>
            <person name="Lipzen A."/>
            <person name="Lundell T."/>
            <person name="Morin E."/>
            <person name="Murat C."/>
            <person name="Sun H."/>
            <person name="Tunlid A."/>
            <person name="Henrissat B."/>
            <person name="Grigoriev I.V."/>
            <person name="Hibbett D.S."/>
            <person name="Martin F."/>
            <person name="Nordberg H.P."/>
            <person name="Cantor M.N."/>
            <person name="Hua S.X."/>
        </authorList>
    </citation>
    <scope>NUCLEOTIDE SEQUENCE [LARGE SCALE GENOMIC DNA]</scope>
    <source>
        <strain evidence="8 9">MAFF 305830</strain>
    </source>
</reference>
<sequence length="88" mass="9429">MGLSDKALGGLMLLTAAFVFSYYTIWALILPLLPIDSGLHEKFPAREWAVKLPAAILLVGLTAIGGFLGMVMLKEAQKQKAKRAGKSA</sequence>
<organism evidence="8 9">
    <name type="scientific">Serendipita vermifera MAFF 305830</name>
    <dbReference type="NCBI Taxonomy" id="933852"/>
    <lineage>
        <taxon>Eukaryota</taxon>
        <taxon>Fungi</taxon>
        <taxon>Dikarya</taxon>
        <taxon>Basidiomycota</taxon>
        <taxon>Agaricomycotina</taxon>
        <taxon>Agaricomycetes</taxon>
        <taxon>Sebacinales</taxon>
        <taxon>Serendipitaceae</taxon>
        <taxon>Serendipita</taxon>
    </lineage>
</organism>